<evidence type="ECO:0000256" key="17">
    <source>
        <dbReference type="HAMAP-Rule" id="MF_01965"/>
    </source>
</evidence>
<dbReference type="PANTHER" id="PTHR12592">
    <property type="entry name" value="ATP-DEPENDENT (S)-NAD(P)H-HYDRATE DEHYDRATASE FAMILY MEMBER"/>
    <property type="match status" value="1"/>
</dbReference>
<accession>A0A8J7S7F7</accession>
<keyword evidence="12 17" id="KW-0456">Lyase</keyword>
<dbReference type="Proteomes" id="UP000673975">
    <property type="component" value="Unassembled WGS sequence"/>
</dbReference>
<feature type="binding site" evidence="17">
    <location>
        <position position="284"/>
    </location>
    <ligand>
        <name>(6S)-NADPHX</name>
        <dbReference type="ChEBI" id="CHEBI:64076"/>
    </ligand>
</feature>
<feature type="binding site" evidence="18">
    <location>
        <begin position="152"/>
        <end position="158"/>
    </location>
    <ligand>
        <name>(6S)-NADPHX</name>
        <dbReference type="ChEBI" id="CHEBI:64076"/>
    </ligand>
</feature>
<proteinExistence type="inferred from homology"/>
<evidence type="ECO:0000256" key="8">
    <source>
        <dbReference type="ARBA" id="ARBA00022857"/>
    </source>
</evidence>
<comment type="similarity">
    <text evidence="3 19">In the N-terminal section; belongs to the NnrE/AIBP family.</text>
</comment>
<keyword evidence="10 17" id="KW-0520">NAD</keyword>
<evidence type="ECO:0000259" key="21">
    <source>
        <dbReference type="PROSITE" id="PS51385"/>
    </source>
</evidence>
<evidence type="ECO:0000256" key="9">
    <source>
        <dbReference type="ARBA" id="ARBA00022958"/>
    </source>
</evidence>
<comment type="subunit">
    <text evidence="17">Homotetramer.</text>
</comment>
<keyword evidence="8 17" id="KW-0521">NADP</keyword>
<feature type="binding site" evidence="17">
    <location>
        <position position="475"/>
    </location>
    <ligand>
        <name>AMP</name>
        <dbReference type="ChEBI" id="CHEBI:456215"/>
    </ligand>
</feature>
<dbReference type="InterPro" id="IPR029056">
    <property type="entry name" value="Ribokinase-like"/>
</dbReference>
<feature type="binding site" evidence="17">
    <location>
        <position position="356"/>
    </location>
    <ligand>
        <name>(6S)-NADPHX</name>
        <dbReference type="ChEBI" id="CHEBI:64076"/>
    </ligand>
</feature>
<comment type="catalytic activity">
    <reaction evidence="15 17 19">
        <text>(6S)-NADHX + ADP = AMP + phosphate + NADH + H(+)</text>
        <dbReference type="Rhea" id="RHEA:32223"/>
        <dbReference type="ChEBI" id="CHEBI:15378"/>
        <dbReference type="ChEBI" id="CHEBI:43474"/>
        <dbReference type="ChEBI" id="CHEBI:57945"/>
        <dbReference type="ChEBI" id="CHEBI:64074"/>
        <dbReference type="ChEBI" id="CHEBI:456215"/>
        <dbReference type="ChEBI" id="CHEBI:456216"/>
        <dbReference type="EC" id="4.2.1.136"/>
    </reaction>
</comment>
<keyword evidence="5 18" id="KW-0479">Metal-binding</keyword>
<dbReference type="SUPFAM" id="SSF64153">
    <property type="entry name" value="YjeF N-terminal domain-like"/>
    <property type="match status" value="1"/>
</dbReference>
<dbReference type="SUPFAM" id="SSF53613">
    <property type="entry name" value="Ribokinase-like"/>
    <property type="match status" value="1"/>
</dbReference>
<sequence length="524" mass="55898">MPGLTDHTRYTSMQNSGINHYDLLLATAAQSREIDRLTIEELGLPGETLMEIAGSRAADLLKEKLIPGDSVLFVCGKGNNAGDAFVIARLLTDYGIHAAIYPVMGTDGFSDDAQKNYDRLLKLAGISGKKIAVWQDWQDPSGFDLIVDGIFGTGIDKEVRQPVSDIIGKMNRSGIPVCALDIPSGIHCDTGRTLGTAVRAETTIQFGLNKLGCYLGDGPDCAGTRVLASLPFPNRYKHSVSVRLAEMNREATEALLHTPPSRRSHKYNNGVVHVIGGSPGLTGAPAYTARAAWTLGLGAVSLIHPAGWQTAATLETPSIIRYPAGGDTDHHFTPDHIEQVLNTLREKPGVAVIGPGIGRNEGTMAFCREIIRRSEGPLVIDADALRCLAGAGALLKERSEKGPVVLTPHPGELKALTDTGSGDDSDRLRAAISYSESTGATVLAKGNPVIVHSAEEKKTILTPYDSTIFARAGFGDILAGNLAAFLSRTSQPSRGSEAALVYGYHKWNEIVSRGKPFPEPSDFT</sequence>
<evidence type="ECO:0000256" key="12">
    <source>
        <dbReference type="ARBA" id="ARBA00023239"/>
    </source>
</evidence>
<feature type="binding site" evidence="18">
    <location>
        <position position="184"/>
    </location>
    <ligand>
        <name>K(+)</name>
        <dbReference type="ChEBI" id="CHEBI:29103"/>
    </ligand>
</feature>
<name>A0A8J7S7F7_9BACT</name>
<evidence type="ECO:0000256" key="4">
    <source>
        <dbReference type="ARBA" id="ARBA00009524"/>
    </source>
</evidence>
<keyword evidence="6 17" id="KW-0547">Nucleotide-binding</keyword>
<reference evidence="22" key="1">
    <citation type="submission" date="2021-02" db="EMBL/GenBank/DDBJ databases">
        <title>Natronogracilivirga saccharolytica gen. nov. sp. nov. a new anaerobic, haloalkiliphilic carbohydrate-fermenting bacterium from soda lake and proposing of Cyclonatronumiaceae fam. nov. in the phylum Balneolaeota.</title>
        <authorList>
            <person name="Zhilina T.N."/>
            <person name="Sorokin D.Y."/>
            <person name="Zavarzina D.G."/>
            <person name="Toshchakov S.V."/>
            <person name="Kublanov I.V."/>
        </authorList>
    </citation>
    <scope>NUCLEOTIDE SEQUENCE</scope>
    <source>
        <strain evidence="22">Z-1702</strain>
    </source>
</reference>
<evidence type="ECO:0000256" key="2">
    <source>
        <dbReference type="ARBA" id="ARBA00000909"/>
    </source>
</evidence>
<dbReference type="GO" id="GO:0046872">
    <property type="term" value="F:metal ion binding"/>
    <property type="evidence" value="ECO:0007669"/>
    <property type="project" value="UniProtKB-UniRule"/>
</dbReference>
<feature type="domain" description="YjeF N-terminal" evidence="21">
    <location>
        <begin position="31"/>
        <end position="238"/>
    </location>
</feature>
<comment type="function">
    <text evidence="14 19">Bifunctional enzyme that catalyzes the epimerization of the S- and R-forms of NAD(P)HX and the dehydration of the S-form of NAD(P)HX at the expense of ADP, which is converted to AMP. This allows the repair of both epimers of NAD(P)HX, a damaged form of NAD(P)H that is a result of enzymatic or heat-dependent hydration.</text>
</comment>
<keyword evidence="7 17" id="KW-0067">ATP-binding</keyword>
<comment type="function">
    <text evidence="18">Catalyzes the epimerization of the S- and R-forms of NAD(P)HX, a damaged form of NAD(P)H that is a result of enzymatic or heat-dependent hydration. This is a prerequisite for the S-specific NAD(P)H-hydrate dehydratase to allow the repair of both epimers of NAD(P)HX.</text>
</comment>
<keyword evidence="23" id="KW-1185">Reference proteome</keyword>
<dbReference type="EMBL" id="JAFIDN010000010">
    <property type="protein sequence ID" value="MBP3193363.1"/>
    <property type="molecule type" value="Genomic_DNA"/>
</dbReference>
<evidence type="ECO:0000256" key="16">
    <source>
        <dbReference type="ARBA" id="ARBA00049209"/>
    </source>
</evidence>
<dbReference type="Pfam" id="PF01256">
    <property type="entry name" value="Carb_kinase"/>
    <property type="match status" value="1"/>
</dbReference>
<dbReference type="PROSITE" id="PS51383">
    <property type="entry name" value="YJEF_C_3"/>
    <property type="match status" value="1"/>
</dbReference>
<organism evidence="22 23">
    <name type="scientific">Natronogracilivirga saccharolytica</name>
    <dbReference type="NCBI Taxonomy" id="2812953"/>
    <lineage>
        <taxon>Bacteria</taxon>
        <taxon>Pseudomonadati</taxon>
        <taxon>Balneolota</taxon>
        <taxon>Balneolia</taxon>
        <taxon>Balneolales</taxon>
        <taxon>Cyclonatronaceae</taxon>
        <taxon>Natronogracilivirga</taxon>
    </lineage>
</organism>
<feature type="binding site" evidence="17">
    <location>
        <position position="476"/>
    </location>
    <ligand>
        <name>(6S)-NADPHX</name>
        <dbReference type="ChEBI" id="CHEBI:64076"/>
    </ligand>
</feature>
<dbReference type="Gene3D" id="3.40.1190.20">
    <property type="match status" value="1"/>
</dbReference>
<evidence type="ECO:0000256" key="14">
    <source>
        <dbReference type="ARBA" id="ARBA00025153"/>
    </source>
</evidence>
<comment type="function">
    <text evidence="17">Catalyzes the dehydration of the S-form of NAD(P)HX at the expense of ADP, which is converted to AMP. Together with NAD(P)HX epimerase, which catalyzes the epimerization of the S- and R-forms, the enzyme allows the repair of both epimers of NAD(P)HX, a damaged form of NAD(P)H that is a result of enzymatic or heat-dependent hydration.</text>
</comment>
<dbReference type="CDD" id="cd01171">
    <property type="entry name" value="YXKO-related"/>
    <property type="match status" value="1"/>
</dbReference>
<dbReference type="PROSITE" id="PS51385">
    <property type="entry name" value="YJEF_N"/>
    <property type="match status" value="1"/>
</dbReference>
<evidence type="ECO:0000256" key="19">
    <source>
        <dbReference type="PIRNR" id="PIRNR017184"/>
    </source>
</evidence>
<feature type="binding site" evidence="18">
    <location>
        <position position="80"/>
    </location>
    <ligand>
        <name>K(+)</name>
        <dbReference type="ChEBI" id="CHEBI:29103"/>
    </ligand>
</feature>
<comment type="caution">
    <text evidence="22">The sequence shown here is derived from an EMBL/GenBank/DDBJ whole genome shotgun (WGS) entry which is preliminary data.</text>
</comment>
<comment type="cofactor">
    <cofactor evidence="18 19">
        <name>K(+)</name>
        <dbReference type="ChEBI" id="CHEBI:29103"/>
    </cofactor>
    <text evidence="18 19">Binds 1 potassium ion per subunit.</text>
</comment>
<comment type="similarity">
    <text evidence="4 19">In the C-terminal section; belongs to the NnrD/CARKD family.</text>
</comment>
<dbReference type="GO" id="GO:0046496">
    <property type="term" value="P:nicotinamide nucleotide metabolic process"/>
    <property type="evidence" value="ECO:0007669"/>
    <property type="project" value="UniProtKB-UniRule"/>
</dbReference>
<dbReference type="PANTHER" id="PTHR12592:SF0">
    <property type="entry name" value="ATP-DEPENDENT (S)-NAD(P)H-HYDRATE DEHYDRATASE"/>
    <property type="match status" value="1"/>
</dbReference>
<evidence type="ECO:0000256" key="13">
    <source>
        <dbReference type="ARBA" id="ARBA00023268"/>
    </source>
</evidence>
<feature type="binding site" evidence="17">
    <location>
        <position position="409"/>
    </location>
    <ligand>
        <name>(6S)-NADPHX</name>
        <dbReference type="ChEBI" id="CHEBI:64076"/>
    </ligand>
</feature>
<dbReference type="EC" id="4.2.1.136" evidence="19"/>
<comment type="catalytic activity">
    <reaction evidence="1 18 19">
        <text>(6R)-NADHX = (6S)-NADHX</text>
        <dbReference type="Rhea" id="RHEA:32215"/>
        <dbReference type="ChEBI" id="CHEBI:64074"/>
        <dbReference type="ChEBI" id="CHEBI:64075"/>
        <dbReference type="EC" id="5.1.99.6"/>
    </reaction>
</comment>
<feature type="binding site" evidence="18">
    <location>
        <position position="181"/>
    </location>
    <ligand>
        <name>(6S)-NADPHX</name>
        <dbReference type="ChEBI" id="CHEBI:64076"/>
    </ligand>
</feature>
<evidence type="ECO:0000256" key="10">
    <source>
        <dbReference type="ARBA" id="ARBA00023027"/>
    </source>
</evidence>
<evidence type="ECO:0000256" key="1">
    <source>
        <dbReference type="ARBA" id="ARBA00000013"/>
    </source>
</evidence>
<dbReference type="HAMAP" id="MF_01965">
    <property type="entry name" value="NADHX_dehydratase"/>
    <property type="match status" value="1"/>
</dbReference>
<evidence type="ECO:0000256" key="6">
    <source>
        <dbReference type="ARBA" id="ARBA00022741"/>
    </source>
</evidence>
<comment type="catalytic activity">
    <reaction evidence="16 17 19">
        <text>(6S)-NADPHX + ADP = AMP + phosphate + NADPH + H(+)</text>
        <dbReference type="Rhea" id="RHEA:32235"/>
        <dbReference type="ChEBI" id="CHEBI:15378"/>
        <dbReference type="ChEBI" id="CHEBI:43474"/>
        <dbReference type="ChEBI" id="CHEBI:57783"/>
        <dbReference type="ChEBI" id="CHEBI:64076"/>
        <dbReference type="ChEBI" id="CHEBI:456215"/>
        <dbReference type="ChEBI" id="CHEBI:456216"/>
        <dbReference type="EC" id="4.2.1.136"/>
    </reaction>
</comment>
<dbReference type="GO" id="GO:0052855">
    <property type="term" value="F:ADP-dependent NAD(P)H-hydrate dehydratase activity"/>
    <property type="evidence" value="ECO:0007669"/>
    <property type="project" value="UniProtKB-UniRule"/>
</dbReference>
<dbReference type="HAMAP" id="MF_01966">
    <property type="entry name" value="NADHX_epimerase"/>
    <property type="match status" value="1"/>
</dbReference>
<dbReference type="GO" id="GO:0110051">
    <property type="term" value="P:metabolite repair"/>
    <property type="evidence" value="ECO:0007669"/>
    <property type="project" value="TreeGrafter"/>
</dbReference>
<dbReference type="Gene3D" id="3.40.50.10260">
    <property type="entry name" value="YjeF N-terminal domain"/>
    <property type="match status" value="1"/>
</dbReference>
<evidence type="ECO:0000256" key="5">
    <source>
        <dbReference type="ARBA" id="ARBA00022723"/>
    </source>
</evidence>
<protein>
    <recommendedName>
        <fullName evidence="19">Bifunctional NAD(P)H-hydrate repair enzyme</fullName>
    </recommendedName>
    <alternativeName>
        <fullName evidence="19">Nicotinamide nucleotide repair protein</fullName>
    </alternativeName>
    <domain>
        <recommendedName>
            <fullName evidence="19">ADP-dependent (S)-NAD(P)H-hydrate dehydratase</fullName>
            <ecNumber evidence="19">4.2.1.136</ecNumber>
        </recommendedName>
        <alternativeName>
            <fullName evidence="19">ADP-dependent NAD(P)HX dehydratase</fullName>
        </alternativeName>
    </domain>
    <domain>
        <recommendedName>
            <fullName evidence="19">NAD(P)H-hydrate epimerase</fullName>
            <ecNumber evidence="19">5.1.99.6</ecNumber>
        </recommendedName>
    </domain>
</protein>
<gene>
    <name evidence="18" type="primary">nnrE</name>
    <name evidence="17" type="synonym">nnrD</name>
    <name evidence="22" type="ORF">NATSA_11855</name>
</gene>
<feature type="domain" description="YjeF C-terminal" evidence="20">
    <location>
        <begin position="249"/>
        <end position="524"/>
    </location>
</feature>
<dbReference type="GO" id="GO:0005524">
    <property type="term" value="F:ATP binding"/>
    <property type="evidence" value="ECO:0007669"/>
    <property type="project" value="UniProtKB-UniRule"/>
</dbReference>
<dbReference type="NCBIfam" id="TIGR00197">
    <property type="entry name" value="yjeF_nterm"/>
    <property type="match status" value="1"/>
</dbReference>
<comment type="catalytic activity">
    <reaction evidence="2 18 19">
        <text>(6R)-NADPHX = (6S)-NADPHX</text>
        <dbReference type="Rhea" id="RHEA:32227"/>
        <dbReference type="ChEBI" id="CHEBI:64076"/>
        <dbReference type="ChEBI" id="CHEBI:64077"/>
        <dbReference type="EC" id="5.1.99.6"/>
    </reaction>
</comment>
<dbReference type="InterPro" id="IPR004443">
    <property type="entry name" value="YjeF_N_dom"/>
</dbReference>
<comment type="caution">
    <text evidence="17">Lacks conserved residue(s) required for the propagation of feature annotation.</text>
</comment>
<dbReference type="PIRSF" id="PIRSF017184">
    <property type="entry name" value="Nnr"/>
    <property type="match status" value="1"/>
</dbReference>
<keyword evidence="9 18" id="KW-0630">Potassium</keyword>
<evidence type="ECO:0000256" key="11">
    <source>
        <dbReference type="ARBA" id="ARBA00023235"/>
    </source>
</evidence>
<dbReference type="InterPro" id="IPR000631">
    <property type="entry name" value="CARKD"/>
</dbReference>
<evidence type="ECO:0000313" key="22">
    <source>
        <dbReference type="EMBL" id="MBP3193363.1"/>
    </source>
</evidence>
<keyword evidence="13" id="KW-0511">Multifunctional enzyme</keyword>
<comment type="similarity">
    <text evidence="18">Belongs to the NnrE/AIBP family.</text>
</comment>
<evidence type="ECO:0000256" key="15">
    <source>
        <dbReference type="ARBA" id="ARBA00048238"/>
    </source>
</evidence>
<evidence type="ECO:0000256" key="3">
    <source>
        <dbReference type="ARBA" id="ARBA00006001"/>
    </source>
</evidence>
<keyword evidence="11 18" id="KW-0413">Isomerase</keyword>
<dbReference type="InterPro" id="IPR030677">
    <property type="entry name" value="Nnr"/>
</dbReference>
<dbReference type="NCBIfam" id="TIGR00196">
    <property type="entry name" value="yjeF_cterm"/>
    <property type="match status" value="1"/>
</dbReference>
<evidence type="ECO:0000256" key="18">
    <source>
        <dbReference type="HAMAP-Rule" id="MF_01966"/>
    </source>
</evidence>
<feature type="binding site" evidence="18">
    <location>
        <position position="148"/>
    </location>
    <ligand>
        <name>K(+)</name>
        <dbReference type="ChEBI" id="CHEBI:29103"/>
    </ligand>
</feature>
<comment type="cofactor">
    <cofactor evidence="17">
        <name>Mg(2+)</name>
        <dbReference type="ChEBI" id="CHEBI:18420"/>
    </cofactor>
</comment>
<dbReference type="AlphaFoldDB" id="A0A8J7S7F7"/>
<dbReference type="InterPro" id="IPR036652">
    <property type="entry name" value="YjeF_N_dom_sf"/>
</dbReference>
<comment type="similarity">
    <text evidence="17">Belongs to the NnrD/CARKD family.</text>
</comment>
<dbReference type="EC" id="5.1.99.6" evidence="19"/>
<evidence type="ECO:0000256" key="7">
    <source>
        <dbReference type="ARBA" id="ARBA00022840"/>
    </source>
</evidence>
<evidence type="ECO:0000313" key="23">
    <source>
        <dbReference type="Proteomes" id="UP000673975"/>
    </source>
</evidence>
<dbReference type="Pfam" id="PF03853">
    <property type="entry name" value="YjeF_N"/>
    <property type="match status" value="1"/>
</dbReference>
<evidence type="ECO:0000259" key="20">
    <source>
        <dbReference type="PROSITE" id="PS51383"/>
    </source>
</evidence>
<dbReference type="GO" id="GO:0052856">
    <property type="term" value="F:NAD(P)HX epimerase activity"/>
    <property type="evidence" value="ECO:0007669"/>
    <property type="project" value="UniProtKB-UniRule"/>
</dbReference>